<dbReference type="Proteomes" id="UP000190811">
    <property type="component" value="Chromosome"/>
</dbReference>
<gene>
    <name evidence="2" type="ORF">BscR1v2_002800</name>
</gene>
<evidence type="ECO:0000313" key="2">
    <source>
        <dbReference type="EMBL" id="AQX30232.1"/>
    </source>
</evidence>
<dbReference type="STRING" id="687861.BscR1v2_002800"/>
<protein>
    <submittedName>
        <fullName evidence="2">Uncharacterized protein</fullName>
    </submittedName>
</protein>
<organism evidence="2 3">
    <name type="scientific">Bartonella schoenbuchensis (strain DSM 13525 / NCTC 13165 / R1)</name>
    <dbReference type="NCBI Taxonomy" id="687861"/>
    <lineage>
        <taxon>Bacteria</taxon>
        <taxon>Pseudomonadati</taxon>
        <taxon>Pseudomonadota</taxon>
        <taxon>Alphaproteobacteria</taxon>
        <taxon>Hyphomicrobiales</taxon>
        <taxon>Bartonellaceae</taxon>
        <taxon>Bartonella</taxon>
    </lineage>
</organism>
<accession>A0A1S6XNP5</accession>
<keyword evidence="1" id="KW-1133">Transmembrane helix</keyword>
<name>A0A1S6XNP5_BARSR</name>
<keyword evidence="1" id="KW-0472">Membrane</keyword>
<sequence length="54" mass="6629">MESLKKIIPLMLLGVICIAIYFWPKHNIEYLVHTEGTTKMHRMLYQKHQWECRR</sequence>
<dbReference type="EMBL" id="CP019789">
    <property type="protein sequence ID" value="AQX30232.1"/>
    <property type="molecule type" value="Genomic_DNA"/>
</dbReference>
<evidence type="ECO:0000256" key="1">
    <source>
        <dbReference type="SAM" id="Phobius"/>
    </source>
</evidence>
<keyword evidence="1" id="KW-0812">Transmembrane</keyword>
<reference evidence="3" key="1">
    <citation type="journal article" date="2017" name="Genome Biol. Evol.">
        <title>Evolutionary Dynamics of Pathoadaptation Revealed by Three Independent Acquisitions of the VirB/D4 Type IV Secretion System in Bartonella.</title>
        <authorList>
            <person name="Harms A."/>
            <person name="Segers F.H."/>
            <person name="Quebatte M."/>
            <person name="Mistl C."/>
            <person name="Manfredi P."/>
            <person name="Korner J."/>
            <person name="Chomel B.B."/>
            <person name="Kosoy M."/>
            <person name="Maruyama S."/>
            <person name="Engel P."/>
            <person name="Dehio C."/>
        </authorList>
    </citation>
    <scope>NUCLEOTIDE SEQUENCE [LARGE SCALE GENOMIC DNA]</scope>
    <source>
        <strain evidence="3">R1</strain>
    </source>
</reference>
<dbReference type="AlphaFoldDB" id="A0A1S6XNP5"/>
<evidence type="ECO:0000313" key="3">
    <source>
        <dbReference type="Proteomes" id="UP000190811"/>
    </source>
</evidence>
<feature type="transmembrane region" description="Helical" evidence="1">
    <location>
        <begin position="7"/>
        <end position="24"/>
    </location>
</feature>
<proteinExistence type="predicted"/>